<reference evidence="1 2" key="1">
    <citation type="submission" date="2016-03" db="EMBL/GenBank/DDBJ databases">
        <authorList>
            <consortium name="Pathogen Informatics"/>
        </authorList>
    </citation>
    <scope>NUCLEOTIDE SEQUENCE [LARGE SCALE GENOMIC DNA]</scope>
    <source>
        <strain evidence="1 2">NCTC13364</strain>
    </source>
</reference>
<gene>
    <name evidence="1" type="ORF">SAMEA1982600_03534</name>
</gene>
<name>A0A157QCM9_9BORD</name>
<organism evidence="1 2">
    <name type="scientific">Bordetella ansorpii</name>
    <dbReference type="NCBI Taxonomy" id="288768"/>
    <lineage>
        <taxon>Bacteria</taxon>
        <taxon>Pseudomonadati</taxon>
        <taxon>Pseudomonadota</taxon>
        <taxon>Betaproteobacteria</taxon>
        <taxon>Burkholderiales</taxon>
        <taxon>Alcaligenaceae</taxon>
        <taxon>Bordetella</taxon>
    </lineage>
</organism>
<sequence>MLQALACTATINAKHFRHAGGPVTCHGPEARNIRDIDEAVSLASMKRVTVAMAQLMVDWCGVEPATH</sequence>
<proteinExistence type="predicted"/>
<dbReference type="EMBL" id="FKBS01000017">
    <property type="protein sequence ID" value="SAI43384.1"/>
    <property type="molecule type" value="Genomic_DNA"/>
</dbReference>
<evidence type="ECO:0000313" key="2">
    <source>
        <dbReference type="Proteomes" id="UP000077037"/>
    </source>
</evidence>
<accession>A0A157QCM9</accession>
<dbReference type="Gene3D" id="3.40.630.10">
    <property type="entry name" value="Zn peptidases"/>
    <property type="match status" value="1"/>
</dbReference>
<dbReference type="AlphaFoldDB" id="A0A157QCM9"/>
<evidence type="ECO:0000313" key="1">
    <source>
        <dbReference type="EMBL" id="SAI43384.1"/>
    </source>
</evidence>
<dbReference type="Proteomes" id="UP000077037">
    <property type="component" value="Unassembled WGS sequence"/>
</dbReference>
<protein>
    <submittedName>
        <fullName evidence="1">Acetylornithine deacetylase</fullName>
    </submittedName>
</protein>